<organism evidence="8 9">
    <name type="scientific">Candidatus Aphodomorpha intestinavium</name>
    <dbReference type="NCBI Taxonomy" id="2840672"/>
    <lineage>
        <taxon>Bacteria</taxon>
        <taxon>Bacillati</taxon>
        <taxon>Bacillota</taxon>
        <taxon>Clostridia</taxon>
        <taxon>Eubacteriales</taxon>
        <taxon>Candidatus Aphodomorpha</taxon>
    </lineage>
</organism>
<dbReference type="InterPro" id="IPR004805">
    <property type="entry name" value="DnaE2/DnaE/PolC"/>
</dbReference>
<evidence type="ECO:0000256" key="4">
    <source>
        <dbReference type="ARBA" id="ARBA00022705"/>
    </source>
</evidence>
<dbReference type="PANTHER" id="PTHR32294:SF0">
    <property type="entry name" value="DNA POLYMERASE III SUBUNIT ALPHA"/>
    <property type="match status" value="1"/>
</dbReference>
<dbReference type="AlphaFoldDB" id="A0A9D1N4R2"/>
<dbReference type="Pfam" id="PF02811">
    <property type="entry name" value="PHP"/>
    <property type="match status" value="1"/>
</dbReference>
<evidence type="ECO:0000256" key="6">
    <source>
        <dbReference type="ARBA" id="ARBA00049244"/>
    </source>
</evidence>
<dbReference type="InterPro" id="IPR041931">
    <property type="entry name" value="DNA_pol3_alpha_thumb_dom"/>
</dbReference>
<dbReference type="GO" id="GO:0003887">
    <property type="term" value="F:DNA-directed DNA polymerase activity"/>
    <property type="evidence" value="ECO:0007669"/>
    <property type="project" value="UniProtKB-KW"/>
</dbReference>
<dbReference type="NCBIfam" id="TIGR00594">
    <property type="entry name" value="polc"/>
    <property type="match status" value="1"/>
</dbReference>
<keyword evidence="3 8" id="KW-0548">Nucleotidyltransferase</keyword>
<dbReference type="CDD" id="cd04485">
    <property type="entry name" value="DnaE_OBF"/>
    <property type="match status" value="1"/>
</dbReference>
<dbReference type="GO" id="GO:0008408">
    <property type="term" value="F:3'-5' exonuclease activity"/>
    <property type="evidence" value="ECO:0007669"/>
    <property type="project" value="InterPro"/>
</dbReference>
<feature type="domain" description="Polymerase/histidinol phosphatase N-terminal" evidence="7">
    <location>
        <begin position="5"/>
        <end position="72"/>
    </location>
</feature>
<evidence type="ECO:0000256" key="2">
    <source>
        <dbReference type="ARBA" id="ARBA00022679"/>
    </source>
</evidence>
<name>A0A9D1N4R2_9FIRM</name>
<dbReference type="SMART" id="SM00481">
    <property type="entry name" value="POLIIIAc"/>
    <property type="match status" value="1"/>
</dbReference>
<dbReference type="InterPro" id="IPR029460">
    <property type="entry name" value="DNAPol_HHH"/>
</dbReference>
<proteinExistence type="predicted"/>
<keyword evidence="4" id="KW-0235">DNA replication</keyword>
<evidence type="ECO:0000313" key="8">
    <source>
        <dbReference type="EMBL" id="HIU94717.1"/>
    </source>
</evidence>
<keyword evidence="5" id="KW-0239">DNA-directed DNA polymerase</keyword>
<evidence type="ECO:0000256" key="5">
    <source>
        <dbReference type="ARBA" id="ARBA00022932"/>
    </source>
</evidence>
<dbReference type="CDD" id="cd12113">
    <property type="entry name" value="PHP_PolIIIA_DnaE3"/>
    <property type="match status" value="1"/>
</dbReference>
<reference evidence="8" key="2">
    <citation type="journal article" date="2021" name="PeerJ">
        <title>Extensive microbial diversity within the chicken gut microbiome revealed by metagenomics and culture.</title>
        <authorList>
            <person name="Gilroy R."/>
            <person name="Ravi A."/>
            <person name="Getino M."/>
            <person name="Pursley I."/>
            <person name="Horton D.L."/>
            <person name="Alikhan N.F."/>
            <person name="Baker D."/>
            <person name="Gharbi K."/>
            <person name="Hall N."/>
            <person name="Watson M."/>
            <person name="Adriaenssens E.M."/>
            <person name="Foster-Nyarko E."/>
            <person name="Jarju S."/>
            <person name="Secka A."/>
            <person name="Antonio M."/>
            <person name="Oren A."/>
            <person name="Chaudhuri R.R."/>
            <person name="La Ragione R."/>
            <person name="Hildebrand F."/>
            <person name="Pallen M.J."/>
        </authorList>
    </citation>
    <scope>NUCLEOTIDE SEQUENCE</scope>
    <source>
        <strain evidence="8">ChiGjej2B2-16831</strain>
    </source>
</reference>
<dbReference type="Gene3D" id="1.10.10.1600">
    <property type="entry name" value="Bacterial DNA polymerase III alpha subunit, thumb domain"/>
    <property type="match status" value="1"/>
</dbReference>
<dbReference type="EMBL" id="DVNZ01000193">
    <property type="protein sequence ID" value="HIU94717.1"/>
    <property type="molecule type" value="Genomic_DNA"/>
</dbReference>
<dbReference type="SUPFAM" id="SSF89550">
    <property type="entry name" value="PHP domain-like"/>
    <property type="match status" value="1"/>
</dbReference>
<dbReference type="InterPro" id="IPR011708">
    <property type="entry name" value="DNA_pol3_alpha_NTPase_dom"/>
</dbReference>
<gene>
    <name evidence="8" type="ORF">IAD24_06105</name>
</gene>
<dbReference type="Pfam" id="PF14579">
    <property type="entry name" value="HHH_6"/>
    <property type="match status" value="1"/>
</dbReference>
<dbReference type="InterPro" id="IPR016195">
    <property type="entry name" value="Pol/histidinol_Pase-like"/>
</dbReference>
<sequence>MTPFVHLHVHTQYSLLDGAARIDELVARAKALGQDALAITDHGVMYGVIDFYKACKREGIKPILGMEAYVAPRSMRDREGAQDREYAHLVLLAKNDAGYRNLMQLASEAFLHGFYYKPRIDYDLLEAHAEGLVCLSACLAGDIPQALLSGRYDDAKRLGERLHRMFGDDFYIELQDHGLPEQRRILPGLRALARELGVKTVATNDVHYVGREDAEAQDVLLCIQTQRFVDEPNRMRMEADEFFLKSGDEMAAALPDDPDALAATREIADKCSVEIAFGVRRLPRYTAPDGLANETYLRRLCAEGMHKKLGGGDEAAWERLNYELGVIVRMGFVDYYLIVWDFIHFAKTHGIAVGPGRGSGAGSLAAYCMDITDVDPLKYGLLFERFLNPERVSMPDFDVDFCYERRQEVIDYVARKYGEGHVAQIITFGTMAARAVLRDVGRVLRVPYADVDRLAKLVPAALNMTLSQALHLSPELRALHENDPVMQKVIDLSLRLEGLPRHSSTHAGGVVISGVPLTDVVPLQLNDVVVTTQFPMGTLEELGLLKMDFLGLRTLTVIRDALSYIEQGGKPAPDLDTQAFDDPAVYEMIARGDTDGVFQLESAGMRQFLRQLRPSCFEDLIAGISLYRPGPMEQIPRYVRGKHDPSSVVYEHPLLEPILRTTYGCMVYQEQVMEIVRALAGYSYGRSDLVRRAMAKKKHDVMARERESFVHGADGVEGAVRRGVPEDVANRIFDEMMDFASYAFNKSHAAGYAVLAYRTAYLKRHYPVEFMTALINSYMGTSDKVAEYVYSAQRQGIRTLPPDVNRSRARFSVEDGAIRFGLAAVRGVGSAVMEEMVACRERDGAFRSFFDFCERTAGLNKRMLESLICAGCFDSMGAGRAQLLAVYEQALDGAAAARRVREAGQLSLFDLGGGQDMLQGAAMRLPDVPEMRQPLLLAREREATGMYLSGHPLDSYRAALDALSVTVADLQEADGMTGVADNASVQVGGLLTACRQKPTKSGSGLMGYAVLEGVTGSCEAVLFPRTLQQYGELFLDDTPVLVSGRLNIREDRANSLLIERMQPLGDALVRTLYLRLPALTDEQMRRAVTFLQAHPGKSPVVLVDAGKRLQRQAPPSLHFDATDDALREAEELFGRENVKYQ</sequence>
<comment type="catalytic activity">
    <reaction evidence="6">
        <text>DNA(n) + a 2'-deoxyribonucleoside 5'-triphosphate = DNA(n+1) + diphosphate</text>
        <dbReference type="Rhea" id="RHEA:22508"/>
        <dbReference type="Rhea" id="RHEA-COMP:17339"/>
        <dbReference type="Rhea" id="RHEA-COMP:17340"/>
        <dbReference type="ChEBI" id="CHEBI:33019"/>
        <dbReference type="ChEBI" id="CHEBI:61560"/>
        <dbReference type="ChEBI" id="CHEBI:173112"/>
        <dbReference type="EC" id="2.7.7.7"/>
    </reaction>
</comment>
<dbReference type="EC" id="2.7.7.7" evidence="1"/>
<dbReference type="Gene3D" id="1.10.150.870">
    <property type="match status" value="1"/>
</dbReference>
<dbReference type="PANTHER" id="PTHR32294">
    <property type="entry name" value="DNA POLYMERASE III SUBUNIT ALPHA"/>
    <property type="match status" value="1"/>
</dbReference>
<dbReference type="NCBIfam" id="NF004226">
    <property type="entry name" value="PRK05673.1"/>
    <property type="match status" value="1"/>
</dbReference>
<dbReference type="InterPro" id="IPR004013">
    <property type="entry name" value="PHP_dom"/>
</dbReference>
<dbReference type="NCBIfam" id="NF005298">
    <property type="entry name" value="PRK06826.1"/>
    <property type="match status" value="1"/>
</dbReference>
<dbReference type="Proteomes" id="UP000824128">
    <property type="component" value="Unassembled WGS sequence"/>
</dbReference>
<comment type="caution">
    <text evidence="8">The sequence shown here is derived from an EMBL/GenBank/DDBJ whole genome shotgun (WGS) entry which is preliminary data.</text>
</comment>
<evidence type="ECO:0000313" key="9">
    <source>
        <dbReference type="Proteomes" id="UP000824128"/>
    </source>
</evidence>
<keyword evidence="2 8" id="KW-0808">Transferase</keyword>
<dbReference type="Pfam" id="PF07733">
    <property type="entry name" value="DNA_pol3_alpha"/>
    <property type="match status" value="1"/>
</dbReference>
<evidence type="ECO:0000256" key="3">
    <source>
        <dbReference type="ARBA" id="ARBA00022695"/>
    </source>
</evidence>
<dbReference type="GO" id="GO:0006260">
    <property type="term" value="P:DNA replication"/>
    <property type="evidence" value="ECO:0007669"/>
    <property type="project" value="UniProtKB-KW"/>
</dbReference>
<dbReference type="Pfam" id="PF17657">
    <property type="entry name" value="DNA_pol3_finger"/>
    <property type="match status" value="1"/>
</dbReference>
<accession>A0A9D1N4R2</accession>
<reference evidence="8" key="1">
    <citation type="submission" date="2020-10" db="EMBL/GenBank/DDBJ databases">
        <authorList>
            <person name="Gilroy R."/>
        </authorList>
    </citation>
    <scope>NUCLEOTIDE SEQUENCE</scope>
    <source>
        <strain evidence="8">ChiGjej2B2-16831</strain>
    </source>
</reference>
<protein>
    <recommendedName>
        <fullName evidence="1">DNA-directed DNA polymerase</fullName>
        <ecNumber evidence="1">2.7.7.7</ecNumber>
    </recommendedName>
</protein>
<dbReference type="Gene3D" id="3.20.20.140">
    <property type="entry name" value="Metal-dependent hydrolases"/>
    <property type="match status" value="1"/>
</dbReference>
<evidence type="ECO:0000256" key="1">
    <source>
        <dbReference type="ARBA" id="ARBA00012417"/>
    </source>
</evidence>
<dbReference type="InterPro" id="IPR003141">
    <property type="entry name" value="Pol/His_phosphatase_N"/>
</dbReference>
<dbReference type="InterPro" id="IPR040982">
    <property type="entry name" value="DNA_pol3_finger"/>
</dbReference>
<evidence type="ECO:0000259" key="7">
    <source>
        <dbReference type="SMART" id="SM00481"/>
    </source>
</evidence>